<dbReference type="UniPathway" id="UPA00558">
    <property type="reaction ID" value="UER00742"/>
</dbReference>
<dbReference type="FunCoup" id="A0A165RH35">
    <property type="interactions" value="481"/>
</dbReference>
<dbReference type="InterPro" id="IPR041723">
    <property type="entry name" value="CCT"/>
</dbReference>
<dbReference type="InterPro" id="IPR004821">
    <property type="entry name" value="Cyt_trans-like"/>
</dbReference>
<evidence type="ECO:0000256" key="5">
    <source>
        <dbReference type="ARBA" id="ARBA00022695"/>
    </source>
</evidence>
<feature type="domain" description="Cytidyltransferase-like" evidence="12">
    <location>
        <begin position="9"/>
        <end position="137"/>
    </location>
</feature>
<dbReference type="STRING" id="1314782.A0A165RH35"/>
<keyword evidence="14" id="KW-1185">Reference proteome</keyword>
<name>A0A165RH35_9AGAM</name>
<comment type="pathway">
    <text evidence="9">Phospholipid metabolism; phosphatidylethanolamine biosynthesis; phosphatidylethanolamine from ethanolamine: step 2/3.</text>
</comment>
<keyword evidence="7" id="KW-0594">Phospholipid biosynthesis</keyword>
<dbReference type="InterPro" id="IPR044608">
    <property type="entry name" value="Ect1/PCYT2"/>
</dbReference>
<dbReference type="Proteomes" id="UP000076761">
    <property type="component" value="Unassembled WGS sequence"/>
</dbReference>
<dbReference type="EC" id="2.7.7.14" evidence="10"/>
<evidence type="ECO:0000313" key="14">
    <source>
        <dbReference type="Proteomes" id="UP000076761"/>
    </source>
</evidence>
<gene>
    <name evidence="13" type="ORF">NEOLEDRAFT_1211268</name>
</gene>
<proteinExistence type="inferred from homology"/>
<dbReference type="PANTHER" id="PTHR45780">
    <property type="entry name" value="ETHANOLAMINE-PHOSPHATE CYTIDYLYLTRANSFERASE"/>
    <property type="match status" value="1"/>
</dbReference>
<protein>
    <recommendedName>
        <fullName evidence="10">ethanolamine-phosphate cytidylyltransferase</fullName>
        <ecNumber evidence="10">2.7.7.14</ecNumber>
    </recommendedName>
    <alternativeName>
        <fullName evidence="11">CTP:phosphoethanolamine cytidylyltransferase</fullName>
    </alternativeName>
</protein>
<evidence type="ECO:0000256" key="4">
    <source>
        <dbReference type="ARBA" id="ARBA00022679"/>
    </source>
</evidence>
<keyword evidence="5" id="KW-0548">Nucleotidyltransferase</keyword>
<dbReference type="PANTHER" id="PTHR45780:SF2">
    <property type="entry name" value="ETHANOLAMINE-PHOSPHATE CYTIDYLYLTRANSFERASE"/>
    <property type="match status" value="1"/>
</dbReference>
<dbReference type="Pfam" id="PF01467">
    <property type="entry name" value="CTP_transf_like"/>
    <property type="match status" value="2"/>
</dbReference>
<dbReference type="NCBIfam" id="TIGR00125">
    <property type="entry name" value="cyt_tran_rel"/>
    <property type="match status" value="1"/>
</dbReference>
<dbReference type="OrthoDB" id="17102at2759"/>
<evidence type="ECO:0000256" key="11">
    <source>
        <dbReference type="ARBA" id="ARBA00031473"/>
    </source>
</evidence>
<dbReference type="InterPro" id="IPR014729">
    <property type="entry name" value="Rossmann-like_a/b/a_fold"/>
</dbReference>
<evidence type="ECO:0000256" key="7">
    <source>
        <dbReference type="ARBA" id="ARBA00023209"/>
    </source>
</evidence>
<dbReference type="Gene3D" id="3.40.50.620">
    <property type="entry name" value="HUPs"/>
    <property type="match status" value="2"/>
</dbReference>
<sequence length="326" mass="36502">MGKPIVLWLDGCFDGFHYAHANAFRQARELYQGPVHMLACVHSDAEIIKNKGPPLFDEQERYAVVAGCRWVDDVVEGAPYVTELDNLDKYHADFLVHGDDPVVDATGRDIYAPLKAQGRYMEFKRTEGISTTSLIQRVLDHPQWQRESDYLGVLLREFTKSIPGQFPVVDFGSLGDLTSPPFRSLTGRKVYVAGSWDCFGAGHIEFMRRVKEVVLSDSKLVVGVWSDEVVEKMTGELPLLTITERALAVTQCKYTDAVLYGVAINVPASRLGLDIVVNGDAHRHESASVQVIEVPVPSLATLAKLRDKIHVHLDAFKERQRRKQQS</sequence>
<evidence type="ECO:0000256" key="3">
    <source>
        <dbReference type="ARBA" id="ARBA00022516"/>
    </source>
</evidence>
<comment type="pathway">
    <text evidence="1">Lipid metabolism.</text>
</comment>
<dbReference type="AlphaFoldDB" id="A0A165RH35"/>
<evidence type="ECO:0000313" key="13">
    <source>
        <dbReference type="EMBL" id="KZT23801.1"/>
    </source>
</evidence>
<keyword evidence="6" id="KW-0443">Lipid metabolism</keyword>
<dbReference type="GO" id="GO:0004306">
    <property type="term" value="F:ethanolamine-phosphate cytidylyltransferase activity"/>
    <property type="evidence" value="ECO:0007669"/>
    <property type="project" value="UniProtKB-EC"/>
</dbReference>
<evidence type="ECO:0000256" key="10">
    <source>
        <dbReference type="ARBA" id="ARBA00024221"/>
    </source>
</evidence>
<dbReference type="SUPFAM" id="SSF52374">
    <property type="entry name" value="Nucleotidylyl transferase"/>
    <property type="match status" value="2"/>
</dbReference>
<dbReference type="CDD" id="cd02174">
    <property type="entry name" value="CCT"/>
    <property type="match status" value="1"/>
</dbReference>
<organism evidence="13 14">
    <name type="scientific">Neolentinus lepideus HHB14362 ss-1</name>
    <dbReference type="NCBI Taxonomy" id="1314782"/>
    <lineage>
        <taxon>Eukaryota</taxon>
        <taxon>Fungi</taxon>
        <taxon>Dikarya</taxon>
        <taxon>Basidiomycota</taxon>
        <taxon>Agaricomycotina</taxon>
        <taxon>Agaricomycetes</taxon>
        <taxon>Gloeophyllales</taxon>
        <taxon>Gloeophyllaceae</taxon>
        <taxon>Neolentinus</taxon>
    </lineage>
</organism>
<keyword evidence="4 13" id="KW-0808">Transferase</keyword>
<dbReference type="GO" id="GO:0005737">
    <property type="term" value="C:cytoplasm"/>
    <property type="evidence" value="ECO:0007669"/>
    <property type="project" value="TreeGrafter"/>
</dbReference>
<dbReference type="EMBL" id="KV425582">
    <property type="protein sequence ID" value="KZT23801.1"/>
    <property type="molecule type" value="Genomic_DNA"/>
</dbReference>
<accession>A0A165RH35</accession>
<evidence type="ECO:0000256" key="6">
    <source>
        <dbReference type="ARBA" id="ARBA00023098"/>
    </source>
</evidence>
<evidence type="ECO:0000256" key="2">
    <source>
        <dbReference type="ARBA" id="ARBA00010101"/>
    </source>
</evidence>
<evidence type="ECO:0000259" key="12">
    <source>
        <dbReference type="Pfam" id="PF01467"/>
    </source>
</evidence>
<keyword evidence="3" id="KW-0444">Lipid biosynthesis</keyword>
<evidence type="ECO:0000256" key="1">
    <source>
        <dbReference type="ARBA" id="ARBA00005189"/>
    </source>
</evidence>
<reference evidence="13 14" key="1">
    <citation type="journal article" date="2016" name="Mol. Biol. Evol.">
        <title>Comparative Genomics of Early-Diverging Mushroom-Forming Fungi Provides Insights into the Origins of Lignocellulose Decay Capabilities.</title>
        <authorList>
            <person name="Nagy L.G."/>
            <person name="Riley R."/>
            <person name="Tritt A."/>
            <person name="Adam C."/>
            <person name="Daum C."/>
            <person name="Floudas D."/>
            <person name="Sun H."/>
            <person name="Yadav J.S."/>
            <person name="Pangilinan J."/>
            <person name="Larsson K.H."/>
            <person name="Matsuura K."/>
            <person name="Barry K."/>
            <person name="Labutti K."/>
            <person name="Kuo R."/>
            <person name="Ohm R.A."/>
            <person name="Bhattacharya S.S."/>
            <person name="Shirouzu T."/>
            <person name="Yoshinaga Y."/>
            <person name="Martin F.M."/>
            <person name="Grigoriev I.V."/>
            <person name="Hibbett D.S."/>
        </authorList>
    </citation>
    <scope>NUCLEOTIDE SEQUENCE [LARGE SCALE GENOMIC DNA]</scope>
    <source>
        <strain evidence="13 14">HHB14362 ss-1</strain>
    </source>
</reference>
<evidence type="ECO:0000256" key="8">
    <source>
        <dbReference type="ARBA" id="ARBA00023264"/>
    </source>
</evidence>
<dbReference type="InParanoid" id="A0A165RH35"/>
<keyword evidence="8" id="KW-1208">Phospholipid metabolism</keyword>
<evidence type="ECO:0000256" key="9">
    <source>
        <dbReference type="ARBA" id="ARBA00024191"/>
    </source>
</evidence>
<dbReference type="GO" id="GO:0006646">
    <property type="term" value="P:phosphatidylethanolamine biosynthetic process"/>
    <property type="evidence" value="ECO:0007669"/>
    <property type="project" value="UniProtKB-UniPathway"/>
</dbReference>
<feature type="domain" description="Cytidyltransferase-like" evidence="12">
    <location>
        <begin position="192"/>
        <end position="259"/>
    </location>
</feature>
<comment type="similarity">
    <text evidence="2">Belongs to the cytidylyltransferase family.</text>
</comment>